<evidence type="ECO:0000256" key="2">
    <source>
        <dbReference type="SAM" id="Phobius"/>
    </source>
</evidence>
<feature type="transmembrane region" description="Helical" evidence="2">
    <location>
        <begin position="290"/>
        <end position="314"/>
    </location>
</feature>
<accession>A0A0A0JLZ2</accession>
<feature type="transmembrane region" description="Helical" evidence="2">
    <location>
        <begin position="151"/>
        <end position="173"/>
    </location>
</feature>
<protein>
    <submittedName>
        <fullName evidence="3">Uncharacterized protein</fullName>
    </submittedName>
</protein>
<dbReference type="Proteomes" id="UP000030011">
    <property type="component" value="Unassembled WGS sequence"/>
</dbReference>
<sequence length="327" mass="34042">MVVASESGMDEIDASAPETTVLGPGSPARPWQALPGWAVFVLAGAAWWLVGFLPWIVEGLHVDSSSAWPNFYTVDTPRVALPFGEYQFPALLTSSIIGGVAALAVARLGAATVARPRLLAAGGAIVAMTVALGQTLLTVTPGLASMFEARLLVLALAVAAIASALLGVLVGAAFAGRRGVAWLLAGALLASFTGPWFTDLVHRGPAVDQPWTELVARTYPGISGVVLGLVLGAYGARPARRRLGWLSAVVIAWAIPVGLSLLAYVTYAVTRGPLRQSVITDLAHSLRGELHYWLTPTVRIVGPLVLAVVIGAVLSGMRVSRANDHPS</sequence>
<evidence type="ECO:0000313" key="4">
    <source>
        <dbReference type="Proteomes" id="UP000030011"/>
    </source>
</evidence>
<feature type="transmembrane region" description="Helical" evidence="2">
    <location>
        <begin position="243"/>
        <end position="270"/>
    </location>
</feature>
<feature type="transmembrane region" description="Helical" evidence="2">
    <location>
        <begin position="218"/>
        <end position="236"/>
    </location>
</feature>
<comment type="caution">
    <text evidence="3">The sequence shown here is derived from an EMBL/GenBank/DDBJ whole genome shotgun (WGS) entry which is preliminary data.</text>
</comment>
<proteinExistence type="predicted"/>
<feature type="transmembrane region" description="Helical" evidence="2">
    <location>
        <begin position="180"/>
        <end position="198"/>
    </location>
</feature>
<gene>
    <name evidence="3" type="ORF">N803_12050</name>
</gene>
<dbReference type="AlphaFoldDB" id="A0A0A0JLZ2"/>
<dbReference type="EMBL" id="AVPK01000004">
    <property type="protein sequence ID" value="KGN37784.1"/>
    <property type="molecule type" value="Genomic_DNA"/>
</dbReference>
<feature type="transmembrane region" description="Helical" evidence="2">
    <location>
        <begin position="118"/>
        <end position="139"/>
    </location>
</feature>
<keyword evidence="4" id="KW-1185">Reference proteome</keyword>
<evidence type="ECO:0000313" key="3">
    <source>
        <dbReference type="EMBL" id="KGN37784.1"/>
    </source>
</evidence>
<keyword evidence="2" id="KW-0812">Transmembrane</keyword>
<feature type="transmembrane region" description="Helical" evidence="2">
    <location>
        <begin position="86"/>
        <end position="106"/>
    </location>
</feature>
<organism evidence="3 4">
    <name type="scientific">Knoellia subterranea KCTC 19937</name>
    <dbReference type="NCBI Taxonomy" id="1385521"/>
    <lineage>
        <taxon>Bacteria</taxon>
        <taxon>Bacillati</taxon>
        <taxon>Actinomycetota</taxon>
        <taxon>Actinomycetes</taxon>
        <taxon>Micrococcales</taxon>
        <taxon>Intrasporangiaceae</taxon>
        <taxon>Knoellia</taxon>
    </lineage>
</organism>
<feature type="transmembrane region" description="Helical" evidence="2">
    <location>
        <begin position="37"/>
        <end position="57"/>
    </location>
</feature>
<reference evidence="3 4" key="1">
    <citation type="submission" date="2013-08" db="EMBL/GenBank/DDBJ databases">
        <title>The genome sequence of Knoellia subterranea.</title>
        <authorList>
            <person name="Zhu W."/>
            <person name="Wang G."/>
        </authorList>
    </citation>
    <scope>NUCLEOTIDE SEQUENCE [LARGE SCALE GENOMIC DNA]</scope>
    <source>
        <strain evidence="3 4">KCTC 19937</strain>
    </source>
</reference>
<name>A0A0A0JLZ2_9MICO</name>
<evidence type="ECO:0000256" key="1">
    <source>
        <dbReference type="SAM" id="MobiDB-lite"/>
    </source>
</evidence>
<keyword evidence="2" id="KW-0472">Membrane</keyword>
<keyword evidence="2" id="KW-1133">Transmembrane helix</keyword>
<dbReference type="STRING" id="1385521.N803_12050"/>
<feature type="region of interest" description="Disordered" evidence="1">
    <location>
        <begin position="1"/>
        <end position="20"/>
    </location>
</feature>